<dbReference type="SUPFAM" id="SSF47384">
    <property type="entry name" value="Homodimeric domain of signal transducing histidine kinase"/>
    <property type="match status" value="1"/>
</dbReference>
<dbReference type="Pfam" id="PF00072">
    <property type="entry name" value="Response_reg"/>
    <property type="match status" value="1"/>
</dbReference>
<name>A0A975Y6T0_9NOST</name>
<dbReference type="KEGG" id="rsin:B6N60_04323"/>
<keyword evidence="4" id="KW-0808">Transferase</keyword>
<dbReference type="Proteomes" id="UP000683511">
    <property type="component" value="Chromosome"/>
</dbReference>
<dbReference type="PANTHER" id="PTHR43547">
    <property type="entry name" value="TWO-COMPONENT HISTIDINE KINASE"/>
    <property type="match status" value="1"/>
</dbReference>
<dbReference type="PROSITE" id="PS50110">
    <property type="entry name" value="RESPONSE_REGULATORY"/>
    <property type="match status" value="1"/>
</dbReference>
<dbReference type="PRINTS" id="PR00344">
    <property type="entry name" value="BCTRLSENSOR"/>
</dbReference>
<dbReference type="InterPro" id="IPR003594">
    <property type="entry name" value="HATPase_dom"/>
</dbReference>
<keyword evidence="4" id="KW-0418">Kinase</keyword>
<dbReference type="Gene3D" id="3.30.565.10">
    <property type="entry name" value="Histidine kinase-like ATPase, C-terminal domain"/>
    <property type="match status" value="1"/>
</dbReference>
<dbReference type="InterPro" id="IPR036097">
    <property type="entry name" value="HisK_dim/P_sf"/>
</dbReference>
<dbReference type="PANTHER" id="PTHR43547:SF2">
    <property type="entry name" value="HYBRID SIGNAL TRANSDUCTION HISTIDINE KINASE C"/>
    <property type="match status" value="1"/>
</dbReference>
<evidence type="ECO:0000313" key="9">
    <source>
        <dbReference type="EMBL" id="QXE25603.1"/>
    </source>
</evidence>
<dbReference type="GO" id="GO:0000155">
    <property type="term" value="F:phosphorelay sensor kinase activity"/>
    <property type="evidence" value="ECO:0007669"/>
    <property type="project" value="InterPro"/>
</dbReference>
<dbReference type="InterPro" id="IPR004358">
    <property type="entry name" value="Sig_transdc_His_kin-like_C"/>
</dbReference>
<dbReference type="EC" id="2.7.13.3" evidence="2"/>
<keyword evidence="10" id="KW-1185">Reference proteome</keyword>
<feature type="domain" description="Histidine kinase" evidence="7">
    <location>
        <begin position="144"/>
        <end position="360"/>
    </location>
</feature>
<dbReference type="SUPFAM" id="SSF52172">
    <property type="entry name" value="CheY-like"/>
    <property type="match status" value="1"/>
</dbReference>
<feature type="domain" description="Response regulatory" evidence="8">
    <location>
        <begin position="6"/>
        <end position="122"/>
    </location>
</feature>
<dbReference type="CDD" id="cd00082">
    <property type="entry name" value="HisKA"/>
    <property type="match status" value="1"/>
</dbReference>
<dbReference type="InterPro" id="IPR003661">
    <property type="entry name" value="HisK_dim/P_dom"/>
</dbReference>
<dbReference type="Pfam" id="PF00512">
    <property type="entry name" value="HisKA"/>
    <property type="match status" value="1"/>
</dbReference>
<gene>
    <name evidence="9" type="ORF">B6N60_04323</name>
</gene>
<dbReference type="Pfam" id="PF02518">
    <property type="entry name" value="HATPase_c"/>
    <property type="match status" value="1"/>
</dbReference>
<evidence type="ECO:0000259" key="8">
    <source>
        <dbReference type="PROSITE" id="PS50110"/>
    </source>
</evidence>
<evidence type="ECO:0000256" key="2">
    <source>
        <dbReference type="ARBA" id="ARBA00012438"/>
    </source>
</evidence>
<keyword evidence="3 6" id="KW-0597">Phosphoprotein</keyword>
<organism evidence="9 10">
    <name type="scientific">Richelia sinica FACHB-800</name>
    <dbReference type="NCBI Taxonomy" id="1357546"/>
    <lineage>
        <taxon>Bacteria</taxon>
        <taxon>Bacillati</taxon>
        <taxon>Cyanobacteriota</taxon>
        <taxon>Cyanophyceae</taxon>
        <taxon>Nostocales</taxon>
        <taxon>Nostocaceae</taxon>
        <taxon>Richelia</taxon>
    </lineage>
</organism>
<evidence type="ECO:0000256" key="4">
    <source>
        <dbReference type="ARBA" id="ARBA00022777"/>
    </source>
</evidence>
<dbReference type="InterPro" id="IPR001789">
    <property type="entry name" value="Sig_transdc_resp-reg_receiver"/>
</dbReference>
<comment type="catalytic activity">
    <reaction evidence="1">
        <text>ATP + protein L-histidine = ADP + protein N-phospho-L-histidine.</text>
        <dbReference type="EC" id="2.7.13.3"/>
    </reaction>
</comment>
<dbReference type="EMBL" id="CP021056">
    <property type="protein sequence ID" value="QXE25603.1"/>
    <property type="molecule type" value="Genomic_DNA"/>
</dbReference>
<evidence type="ECO:0000259" key="7">
    <source>
        <dbReference type="PROSITE" id="PS50109"/>
    </source>
</evidence>
<dbReference type="CDD" id="cd00075">
    <property type="entry name" value="HATPase"/>
    <property type="match status" value="1"/>
</dbReference>
<dbReference type="FunFam" id="3.40.50.2300:FF:000444">
    <property type="entry name" value="Sensory transduction histidine kinase"/>
    <property type="match status" value="1"/>
</dbReference>
<evidence type="ECO:0000256" key="3">
    <source>
        <dbReference type="ARBA" id="ARBA00022553"/>
    </source>
</evidence>
<evidence type="ECO:0000256" key="6">
    <source>
        <dbReference type="PROSITE-ProRule" id="PRU00169"/>
    </source>
</evidence>
<dbReference type="Gene3D" id="1.10.287.130">
    <property type="match status" value="1"/>
</dbReference>
<evidence type="ECO:0000256" key="5">
    <source>
        <dbReference type="ARBA" id="ARBA00023012"/>
    </source>
</evidence>
<feature type="modified residue" description="4-aspartylphosphate" evidence="6">
    <location>
        <position position="55"/>
    </location>
</feature>
<dbReference type="SMART" id="SM00387">
    <property type="entry name" value="HATPase_c"/>
    <property type="match status" value="1"/>
</dbReference>
<dbReference type="SMART" id="SM00388">
    <property type="entry name" value="HisKA"/>
    <property type="match status" value="1"/>
</dbReference>
<dbReference type="InterPro" id="IPR036890">
    <property type="entry name" value="HATPase_C_sf"/>
</dbReference>
<dbReference type="RefSeq" id="WP_190608421.1">
    <property type="nucleotide sequence ID" value="NZ_CP021056.1"/>
</dbReference>
<reference evidence="9" key="1">
    <citation type="submission" date="2017-04" db="EMBL/GenBank/DDBJ databases">
        <title>Genome deletions in a multicellular cyanobacterial endosymbiont for morphological adaptation in marine diatoms.</title>
        <authorList>
            <person name="Wang Y."/>
            <person name="Gao H."/>
            <person name="Li R."/>
            <person name="Xu X."/>
        </authorList>
    </citation>
    <scope>NUCLEOTIDE SEQUENCE</scope>
    <source>
        <strain evidence="9">FACHB 800</strain>
    </source>
</reference>
<dbReference type="AlphaFoldDB" id="A0A975Y6T0"/>
<dbReference type="InterPro" id="IPR005467">
    <property type="entry name" value="His_kinase_dom"/>
</dbReference>
<evidence type="ECO:0000256" key="1">
    <source>
        <dbReference type="ARBA" id="ARBA00000085"/>
    </source>
</evidence>
<dbReference type="InterPro" id="IPR011006">
    <property type="entry name" value="CheY-like_superfamily"/>
</dbReference>
<dbReference type="PROSITE" id="PS50109">
    <property type="entry name" value="HIS_KIN"/>
    <property type="match status" value="1"/>
</dbReference>
<keyword evidence="5" id="KW-0902">Two-component regulatory system</keyword>
<accession>A0A975Y6T0</accession>
<proteinExistence type="predicted"/>
<sequence>MDKPTTILVIDDEPDNFDVIDTLLMKEEYQLNYASSGSKALERIHMIEPDLILLDVMMPEMDGIELCKIIKTDPQWRYIPIIMVTALTAKEDLSTCLAAGADDFVSKPVNKIELQARIRSMLRLKYQHDQLKALIQLREDMVNMIVHDLRNPLTNIMLCTDILRLPNFPPAEHQPKLEQIQGNVKQLQSMIDSLLFMAKLESGKMRLNLTEVDLHHLCSGVLADFRLLAEQHRIQLIGDLPQPGQKFTMDGALFRRVLDNLLANAIKFSPVNSQVILKADFTTSEAIKIQVIDSGIGVNEKMRTAIFEKYEIGAFIKGLSQTGLGLAFCKQVVDAHGGSLQVEENFPKGAIFIIQLRNHLVSSSTSREYL</sequence>
<dbReference type="SMART" id="SM00448">
    <property type="entry name" value="REC"/>
    <property type="match status" value="1"/>
</dbReference>
<evidence type="ECO:0000313" key="10">
    <source>
        <dbReference type="Proteomes" id="UP000683511"/>
    </source>
</evidence>
<protein>
    <recommendedName>
        <fullName evidence="2">histidine kinase</fullName>
        <ecNumber evidence="2">2.7.13.3</ecNumber>
    </recommendedName>
</protein>
<dbReference type="Gene3D" id="3.40.50.2300">
    <property type="match status" value="1"/>
</dbReference>
<dbReference type="SUPFAM" id="SSF55874">
    <property type="entry name" value="ATPase domain of HSP90 chaperone/DNA topoisomerase II/histidine kinase"/>
    <property type="match status" value="1"/>
</dbReference>